<accession>A0A9P8Q5S3</accession>
<evidence type="ECO:0000313" key="3">
    <source>
        <dbReference type="Proteomes" id="UP000774326"/>
    </source>
</evidence>
<gene>
    <name evidence="2" type="ORF">WICPIJ_004195</name>
</gene>
<dbReference type="InterPro" id="IPR004000">
    <property type="entry name" value="Actin"/>
</dbReference>
<keyword evidence="3" id="KW-1185">Reference proteome</keyword>
<comment type="similarity">
    <text evidence="1">Belongs to the actin family.</text>
</comment>
<name>A0A9P8Q5S3_WICPI</name>
<dbReference type="AlphaFoldDB" id="A0A9P8Q5S3"/>
<evidence type="ECO:0000313" key="2">
    <source>
        <dbReference type="EMBL" id="KAH3684842.1"/>
    </source>
</evidence>
<protein>
    <recommendedName>
        <fullName evidence="4">Actin-like ATPase domain-containing protein</fullName>
    </recommendedName>
</protein>
<dbReference type="Gene3D" id="3.30.420.40">
    <property type="match status" value="2"/>
</dbReference>
<dbReference type="PANTHER" id="PTHR11937">
    <property type="entry name" value="ACTIN"/>
    <property type="match status" value="1"/>
</dbReference>
<comment type="caution">
    <text evidence="2">The sequence shown here is derived from an EMBL/GenBank/DDBJ whole genome shotgun (WGS) entry which is preliminary data.</text>
</comment>
<dbReference type="Proteomes" id="UP000774326">
    <property type="component" value="Unassembled WGS sequence"/>
</dbReference>
<organism evidence="2 3">
    <name type="scientific">Wickerhamomyces pijperi</name>
    <name type="common">Yeast</name>
    <name type="synonym">Pichia pijperi</name>
    <dbReference type="NCBI Taxonomy" id="599730"/>
    <lineage>
        <taxon>Eukaryota</taxon>
        <taxon>Fungi</taxon>
        <taxon>Dikarya</taxon>
        <taxon>Ascomycota</taxon>
        <taxon>Saccharomycotina</taxon>
        <taxon>Saccharomycetes</taxon>
        <taxon>Phaffomycetales</taxon>
        <taxon>Wickerhamomycetaceae</taxon>
        <taxon>Wickerhamomyces</taxon>
    </lineage>
</organism>
<dbReference type="InterPro" id="IPR043129">
    <property type="entry name" value="ATPase_NBD"/>
</dbReference>
<dbReference type="EMBL" id="JAEUBG010002298">
    <property type="protein sequence ID" value="KAH3684842.1"/>
    <property type="molecule type" value="Genomic_DNA"/>
</dbReference>
<reference evidence="2" key="1">
    <citation type="journal article" date="2021" name="Open Biol.">
        <title>Shared evolutionary footprints suggest mitochondrial oxidative damage underlies multiple complex I losses in fungi.</title>
        <authorList>
            <person name="Schikora-Tamarit M.A."/>
            <person name="Marcet-Houben M."/>
            <person name="Nosek J."/>
            <person name="Gabaldon T."/>
        </authorList>
    </citation>
    <scope>NUCLEOTIDE SEQUENCE</scope>
    <source>
        <strain evidence="2">CBS2887</strain>
    </source>
</reference>
<sequence length="430" mass="47754">MAPFIEEHYFIVCPGSSTTNIKFGVGESFLPAELEIPTKVYSTADAGVFKSQGAESDAIYPIVDGVIVDIAAFNFFLKLIYKSILKQHPNISNIPFLLVSSTQWRKNDIESITQYVFESMEVNSFAIVPEALATLFSYGSQPNAVVVNIGKCKTEINIIVDYSLVKHASKVIPYGGDSISKKLSTLLPNLSAAQIECLKKSEIYEVLSDEDKKLSFFGIDGLSNDSSDVLDVASIIASGKTQEFIDKKTHSDGETPNSKLQTNTFTDSDKNTLTVGRERFQGTDELISQISSAIYASLETIDDLVKRQECYDHIILNGNTTKIAGFNEAVNTKIIDEFLVGKEYQQSAAQAAFQTFSTTSIQFEQLPKSIKFEKMPEYFTEWKKYGFHDVTLLGAQILAKFIFGGHNDQMFITRSAYNDKGPLAVWDICF</sequence>
<proteinExistence type="inferred from homology"/>
<reference evidence="2" key="2">
    <citation type="submission" date="2021-01" db="EMBL/GenBank/DDBJ databases">
        <authorList>
            <person name="Schikora-Tamarit M.A."/>
        </authorList>
    </citation>
    <scope>NUCLEOTIDE SEQUENCE</scope>
    <source>
        <strain evidence="2">CBS2887</strain>
    </source>
</reference>
<dbReference type="Gene3D" id="3.90.640.60">
    <property type="match status" value="1"/>
</dbReference>
<evidence type="ECO:0000256" key="1">
    <source>
        <dbReference type="RuleBase" id="RU000487"/>
    </source>
</evidence>
<dbReference type="SMART" id="SM00268">
    <property type="entry name" value="ACTIN"/>
    <property type="match status" value="1"/>
</dbReference>
<dbReference type="OrthoDB" id="74201at2759"/>
<evidence type="ECO:0008006" key="4">
    <source>
        <dbReference type="Google" id="ProtNLM"/>
    </source>
</evidence>
<dbReference type="Pfam" id="PF00022">
    <property type="entry name" value="Actin"/>
    <property type="match status" value="1"/>
</dbReference>
<dbReference type="SUPFAM" id="SSF53067">
    <property type="entry name" value="Actin-like ATPase domain"/>
    <property type="match status" value="2"/>
</dbReference>